<proteinExistence type="predicted"/>
<dbReference type="GeneID" id="63770596"/>
<dbReference type="EMBL" id="MCFJ01000009">
    <property type="protein sequence ID" value="ORY62473.1"/>
    <property type="molecule type" value="Genomic_DNA"/>
</dbReference>
<feature type="compositionally biased region" description="Polar residues" evidence="1">
    <location>
        <begin position="448"/>
        <end position="470"/>
    </location>
</feature>
<dbReference type="Gene3D" id="1.10.8.10">
    <property type="entry name" value="DNA helicase RuvA subunit, C-terminal domain"/>
    <property type="match status" value="1"/>
</dbReference>
<protein>
    <recommendedName>
        <fullName evidence="2">UBX domain-containing protein</fullName>
    </recommendedName>
</protein>
<dbReference type="GO" id="GO:0043161">
    <property type="term" value="P:proteasome-mediated ubiquitin-dependent protein catabolic process"/>
    <property type="evidence" value="ECO:0007669"/>
    <property type="project" value="TreeGrafter"/>
</dbReference>
<dbReference type="CDD" id="cd01767">
    <property type="entry name" value="UBX"/>
    <property type="match status" value="1"/>
</dbReference>
<comment type="caution">
    <text evidence="3">The sequence shown here is derived from an EMBL/GenBank/DDBJ whole genome shotgun (WGS) entry which is preliminary data.</text>
</comment>
<dbReference type="InterPro" id="IPR050730">
    <property type="entry name" value="UBX_domain-protein"/>
</dbReference>
<dbReference type="Pfam" id="PF14555">
    <property type="entry name" value="UBA_4"/>
    <property type="match status" value="1"/>
</dbReference>
<keyword evidence="4" id="KW-1185">Reference proteome</keyword>
<dbReference type="PROSITE" id="PS50033">
    <property type="entry name" value="UBX"/>
    <property type="match status" value="1"/>
</dbReference>
<feature type="domain" description="UBX" evidence="2">
    <location>
        <begin position="463"/>
        <end position="540"/>
    </location>
</feature>
<feature type="region of interest" description="Disordered" evidence="1">
    <location>
        <begin position="185"/>
        <end position="232"/>
    </location>
</feature>
<sequence length="546" mass="60573">MDENVASFQSITGTDNERVARGYLEISGGDVMQAIQLFFESPELSASFTTPSQGPPASTPAAARGTAAPARTVGRQDASGVIHIDSDDEEDIQMSQADDHDDNIVIPDDDEDEVAAVARTVQEEEDAAMARRLQDEMYSQEPGSVDGVRAPMSRTTETLVDPHPAWGMDDDREAAVLDELRRRRQARAGPANPFSQSIWDDPDAPGIGAPPVPLGSRAGSRPGGPPEPDSAQRRLADLFCPPYDLLSRLSWDDARQEGKEQKKWIMVNVQDASIFQCQVLNRDHWKDSNIKSLIYEHFIFLQYDKSDPQSREYITFYFGQGVDDPNNYPHISIIDPRTGEQVKTWSGLPLPTTLEFHADLVEFLDRYSLAANSKNPVPKTKPKTKPVDYGRMTEEEMLEMALKNSMEVNGGSVGPSIEDPDQPTKSDQEIGKGKGKEEAEPSESASPFSQITRSNPHIEPENNSATTTRIQFRHPAGRVIRRFAVADPVRRIYEWLKAEPLEGKEGIKFELKANPGGDLISSLDKTIEEAHLKQGTVMIEFVEDEN</sequence>
<dbReference type="GO" id="GO:0005634">
    <property type="term" value="C:nucleus"/>
    <property type="evidence" value="ECO:0007669"/>
    <property type="project" value="TreeGrafter"/>
</dbReference>
<evidence type="ECO:0000259" key="2">
    <source>
        <dbReference type="PROSITE" id="PS50033"/>
    </source>
</evidence>
<dbReference type="InterPro" id="IPR001012">
    <property type="entry name" value="UBX_dom"/>
</dbReference>
<feature type="compositionally biased region" description="Low complexity" evidence="1">
    <location>
        <begin position="59"/>
        <end position="75"/>
    </location>
</feature>
<dbReference type="CDD" id="cd02958">
    <property type="entry name" value="UAS"/>
    <property type="match status" value="1"/>
</dbReference>
<dbReference type="PANTHER" id="PTHR23322:SF6">
    <property type="entry name" value="UBX DOMAIN-CONTAINING PROTEIN 7"/>
    <property type="match status" value="1"/>
</dbReference>
<dbReference type="Pfam" id="PF13899">
    <property type="entry name" value="Thioredoxin_7"/>
    <property type="match status" value="1"/>
</dbReference>
<dbReference type="SUPFAM" id="SSF54236">
    <property type="entry name" value="Ubiquitin-like"/>
    <property type="match status" value="1"/>
</dbReference>
<feature type="compositionally biased region" description="Basic and acidic residues" evidence="1">
    <location>
        <begin position="422"/>
        <end position="439"/>
    </location>
</feature>
<feature type="region of interest" description="Disordered" evidence="1">
    <location>
        <begin position="46"/>
        <end position="75"/>
    </location>
</feature>
<accession>A0A1Y2DT77</accession>
<dbReference type="RefSeq" id="XP_040714309.1">
    <property type="nucleotide sequence ID" value="XM_040854384.1"/>
</dbReference>
<feature type="region of interest" description="Disordered" evidence="1">
    <location>
        <begin position="407"/>
        <end position="470"/>
    </location>
</feature>
<dbReference type="FunCoup" id="A0A1Y2DT77">
    <property type="interactions" value="941"/>
</dbReference>
<dbReference type="STRING" id="1141098.A0A1Y2DT77"/>
<organism evidence="3 4">
    <name type="scientific">Pseudomassariella vexata</name>
    <dbReference type="NCBI Taxonomy" id="1141098"/>
    <lineage>
        <taxon>Eukaryota</taxon>
        <taxon>Fungi</taxon>
        <taxon>Dikarya</taxon>
        <taxon>Ascomycota</taxon>
        <taxon>Pezizomycotina</taxon>
        <taxon>Sordariomycetes</taxon>
        <taxon>Xylariomycetidae</taxon>
        <taxon>Amphisphaeriales</taxon>
        <taxon>Pseudomassariaceae</taxon>
        <taxon>Pseudomassariella</taxon>
    </lineage>
</organism>
<dbReference type="Proteomes" id="UP000193689">
    <property type="component" value="Unassembled WGS sequence"/>
</dbReference>
<dbReference type="OrthoDB" id="270602at2759"/>
<dbReference type="PANTHER" id="PTHR23322">
    <property type="entry name" value="FAS-ASSOCIATED PROTEIN"/>
    <property type="match status" value="1"/>
</dbReference>
<dbReference type="InterPro" id="IPR029071">
    <property type="entry name" value="Ubiquitin-like_domsf"/>
</dbReference>
<dbReference type="InterPro" id="IPR006577">
    <property type="entry name" value="UAS"/>
</dbReference>
<evidence type="ECO:0000313" key="4">
    <source>
        <dbReference type="Proteomes" id="UP000193689"/>
    </source>
</evidence>
<dbReference type="GO" id="GO:0043130">
    <property type="term" value="F:ubiquitin binding"/>
    <property type="evidence" value="ECO:0007669"/>
    <property type="project" value="TreeGrafter"/>
</dbReference>
<evidence type="ECO:0000313" key="3">
    <source>
        <dbReference type="EMBL" id="ORY62473.1"/>
    </source>
</evidence>
<gene>
    <name evidence="3" type="ORF">BCR38DRAFT_240662</name>
</gene>
<dbReference type="InParanoid" id="A0A1Y2DT77"/>
<dbReference type="Gene3D" id="3.10.20.90">
    <property type="entry name" value="Phosphatidylinositol 3-kinase Catalytic Subunit, Chain A, domain 1"/>
    <property type="match status" value="1"/>
</dbReference>
<reference evidence="3 4" key="1">
    <citation type="submission" date="2016-07" db="EMBL/GenBank/DDBJ databases">
        <title>Pervasive Adenine N6-methylation of Active Genes in Fungi.</title>
        <authorList>
            <consortium name="DOE Joint Genome Institute"/>
            <person name="Mondo S.J."/>
            <person name="Dannebaum R.O."/>
            <person name="Kuo R.C."/>
            <person name="Labutti K."/>
            <person name="Haridas S."/>
            <person name="Kuo A."/>
            <person name="Salamov A."/>
            <person name="Ahrendt S.R."/>
            <person name="Lipzen A."/>
            <person name="Sullivan W."/>
            <person name="Andreopoulos W.B."/>
            <person name="Clum A."/>
            <person name="Lindquist E."/>
            <person name="Daum C."/>
            <person name="Ramamoorthy G.K."/>
            <person name="Gryganskyi A."/>
            <person name="Culley D."/>
            <person name="Magnuson J.K."/>
            <person name="James T.Y."/>
            <person name="O'Malley M.A."/>
            <person name="Stajich J.E."/>
            <person name="Spatafora J.W."/>
            <person name="Visel A."/>
            <person name="Grigoriev I.V."/>
        </authorList>
    </citation>
    <scope>NUCLEOTIDE SEQUENCE [LARGE SCALE GENOMIC DNA]</scope>
    <source>
        <strain evidence="3 4">CBS 129021</strain>
    </source>
</reference>
<dbReference type="SUPFAM" id="SSF52833">
    <property type="entry name" value="Thioredoxin-like"/>
    <property type="match status" value="1"/>
</dbReference>
<dbReference type="Gene3D" id="3.40.30.10">
    <property type="entry name" value="Glutaredoxin"/>
    <property type="match status" value="1"/>
</dbReference>
<evidence type="ECO:0000256" key="1">
    <source>
        <dbReference type="SAM" id="MobiDB-lite"/>
    </source>
</evidence>
<dbReference type="SMART" id="SM00594">
    <property type="entry name" value="UAS"/>
    <property type="match status" value="1"/>
</dbReference>
<dbReference type="InterPro" id="IPR036249">
    <property type="entry name" value="Thioredoxin-like_sf"/>
</dbReference>
<dbReference type="Pfam" id="PF00789">
    <property type="entry name" value="UBX"/>
    <property type="match status" value="1"/>
</dbReference>
<dbReference type="AlphaFoldDB" id="A0A1Y2DT77"/>
<name>A0A1Y2DT77_9PEZI</name>